<accession>A0ABU1D755</accession>
<name>A0ABU1D755_9BURK</name>
<dbReference type="RefSeq" id="WP_165278916.1">
    <property type="nucleotide sequence ID" value="NZ_JAUZQE010000019.1"/>
</dbReference>
<comment type="caution">
    <text evidence="3">The sequence shown here is derived from an EMBL/GenBank/DDBJ whole genome shotgun (WGS) entry which is preliminary data.</text>
</comment>
<organism evidence="3 4">
    <name type="scientific">Yanghanlia caeni</name>
    <dbReference type="NCBI Taxonomy" id="3064283"/>
    <lineage>
        <taxon>Bacteria</taxon>
        <taxon>Pseudomonadati</taxon>
        <taxon>Pseudomonadota</taxon>
        <taxon>Betaproteobacteria</taxon>
        <taxon>Burkholderiales</taxon>
        <taxon>Alcaligenaceae</taxon>
        <taxon>Yanghanlia</taxon>
    </lineage>
</organism>
<reference evidence="3 4" key="1">
    <citation type="submission" date="2023-08" db="EMBL/GenBank/DDBJ databases">
        <title>Alcaligenaceae gen. nov., a novel taxon isolated from the sludge of Yixing Pesticide Factory.</title>
        <authorList>
            <person name="Ruan L."/>
        </authorList>
    </citation>
    <scope>NUCLEOTIDE SEQUENCE [LARGE SCALE GENOMIC DNA]</scope>
    <source>
        <strain evidence="3 4">LG-2</strain>
    </source>
</reference>
<keyword evidence="1" id="KW-0732">Signal</keyword>
<dbReference type="Proteomes" id="UP001232156">
    <property type="component" value="Unassembled WGS sequence"/>
</dbReference>
<feature type="domain" description="ABC-type transport auxiliary lipoprotein component" evidence="2">
    <location>
        <begin position="25"/>
        <end position="185"/>
    </location>
</feature>
<keyword evidence="4" id="KW-1185">Reference proteome</keyword>
<feature type="chain" id="PRO_5046431903" evidence="1">
    <location>
        <begin position="21"/>
        <end position="218"/>
    </location>
</feature>
<evidence type="ECO:0000313" key="3">
    <source>
        <dbReference type="EMBL" id="MDR4126188.1"/>
    </source>
</evidence>
<dbReference type="InterPro" id="IPR005586">
    <property type="entry name" value="ABC_trans_aux"/>
</dbReference>
<protein>
    <submittedName>
        <fullName evidence="3">PqiC family protein</fullName>
    </submittedName>
</protein>
<dbReference type="SUPFAM" id="SSF159594">
    <property type="entry name" value="XCC0632-like"/>
    <property type="match status" value="1"/>
</dbReference>
<evidence type="ECO:0000259" key="2">
    <source>
        <dbReference type="Pfam" id="PF03886"/>
    </source>
</evidence>
<proteinExistence type="predicted"/>
<sequence>MKLKGALVAVTVALAGCASTAPHYYSLQAIEDSPPAAPVQGAYAISVQPVVIPQQVARPQVVVRMAPGSEVVPLASALWVGPLEDQIRLSLAAELTRRLGVLDVGSARIDNNLPVWQIYVDVQRFDAVYGQQVQQEIVWRMVPQGIPGKPAPRVCAAQAALPVQQGMGALVEGHRQALAGIAQAMTRALETGAKKGRGALNDGVAALPDGVHFRGCTG</sequence>
<dbReference type="EMBL" id="JAUZQE010000019">
    <property type="protein sequence ID" value="MDR4126188.1"/>
    <property type="molecule type" value="Genomic_DNA"/>
</dbReference>
<dbReference type="PROSITE" id="PS51257">
    <property type="entry name" value="PROKAR_LIPOPROTEIN"/>
    <property type="match status" value="1"/>
</dbReference>
<gene>
    <name evidence="3" type="ORF">Q8947_09360</name>
</gene>
<dbReference type="Pfam" id="PF03886">
    <property type="entry name" value="ABC_trans_aux"/>
    <property type="match status" value="1"/>
</dbReference>
<evidence type="ECO:0000313" key="4">
    <source>
        <dbReference type="Proteomes" id="UP001232156"/>
    </source>
</evidence>
<evidence type="ECO:0000256" key="1">
    <source>
        <dbReference type="SAM" id="SignalP"/>
    </source>
</evidence>
<dbReference type="Gene3D" id="3.40.50.10610">
    <property type="entry name" value="ABC-type transport auxiliary lipoprotein component"/>
    <property type="match status" value="1"/>
</dbReference>
<feature type="signal peptide" evidence="1">
    <location>
        <begin position="1"/>
        <end position="20"/>
    </location>
</feature>